<evidence type="ECO:0000256" key="1">
    <source>
        <dbReference type="ARBA" id="ARBA00023224"/>
    </source>
</evidence>
<comment type="similarity">
    <text evidence="2">Belongs to the methyl-accepting chemotaxis (MCP) protein family.</text>
</comment>
<name>A0A1W1BMQ3_9ZZZZ</name>
<dbReference type="GO" id="GO:0004888">
    <property type="term" value="F:transmembrane signaling receptor activity"/>
    <property type="evidence" value="ECO:0007669"/>
    <property type="project" value="InterPro"/>
</dbReference>
<feature type="coiled-coil region" evidence="3">
    <location>
        <begin position="300"/>
        <end position="334"/>
    </location>
</feature>
<dbReference type="PROSITE" id="PS50111">
    <property type="entry name" value="CHEMOTAXIS_TRANSDUC_2"/>
    <property type="match status" value="1"/>
</dbReference>
<feature type="transmembrane region" description="Helical" evidence="4">
    <location>
        <begin position="176"/>
        <end position="197"/>
    </location>
</feature>
<evidence type="ECO:0000256" key="4">
    <source>
        <dbReference type="SAM" id="Phobius"/>
    </source>
</evidence>
<keyword evidence="3" id="KW-0175">Coiled coil</keyword>
<sequence>MFASVKSKVIVSIITLCLLGLFGMSYYLSATLHELSNTTVKKSLHMLSESIFQTMTTSMMMGDPEIVQNAFKHARDIDGIEHLDIAKSKAVIAVYAPEEKFSNDPLIRDVLANKTTKILEKNVNAHHTIRLIKPMVAEKRCLQCHYNASVGYVLGAMDLVISLDKNDAAIKSTNKMLIISLILAGILFAIVASIFFMREIFTPLNILKAKIADLVSGDKDLTKRLTHKEGNEFGDTANEINKFISMIQNTVNEVKRLGHQNKNISSEIATASHVIRKGTQQEQSLVEKTVDKSQDIQSILAQTIEAATQTQEQIQSAEAELLNAKDSLNTLSGEVVHFVDTETQLLEELSTLKTDADAVKDVLNIIREIAEQTNLLALNAAIEAARAGEHGRGFAVVADEVRKLAERTQKGLGEIDISVNTIVQSINDVSDKMAQNAKNIEALSDVSQDVEEKINITTEAMDNSTTVANRSKEDSLIMSENIKEIIKYILDIEALSTANKTSVESIESDLERLVNVASSLQATIDEFKS</sequence>
<dbReference type="PANTHER" id="PTHR32089">
    <property type="entry name" value="METHYL-ACCEPTING CHEMOTAXIS PROTEIN MCPB"/>
    <property type="match status" value="1"/>
</dbReference>
<proteinExistence type="inferred from homology"/>
<feature type="domain" description="HAMP" evidence="6">
    <location>
        <begin position="198"/>
        <end position="252"/>
    </location>
</feature>
<keyword evidence="4" id="KW-0812">Transmembrane</keyword>
<evidence type="ECO:0000259" key="6">
    <source>
        <dbReference type="PROSITE" id="PS50885"/>
    </source>
</evidence>
<dbReference type="InterPro" id="IPR003660">
    <property type="entry name" value="HAMP_dom"/>
</dbReference>
<evidence type="ECO:0000259" key="5">
    <source>
        <dbReference type="PROSITE" id="PS50111"/>
    </source>
</evidence>
<dbReference type="GO" id="GO:0016020">
    <property type="term" value="C:membrane"/>
    <property type="evidence" value="ECO:0007669"/>
    <property type="project" value="InterPro"/>
</dbReference>
<evidence type="ECO:0000313" key="7">
    <source>
        <dbReference type="EMBL" id="SFV54755.1"/>
    </source>
</evidence>
<protein>
    <submittedName>
        <fullName evidence="7">Methyl-accepting chemotaxis protein</fullName>
    </submittedName>
</protein>
<dbReference type="GO" id="GO:0007165">
    <property type="term" value="P:signal transduction"/>
    <property type="evidence" value="ECO:0007669"/>
    <property type="project" value="UniProtKB-KW"/>
</dbReference>
<keyword evidence="4" id="KW-0472">Membrane</keyword>
<reference evidence="7" key="1">
    <citation type="submission" date="2016-10" db="EMBL/GenBank/DDBJ databases">
        <authorList>
            <person name="de Groot N.N."/>
        </authorList>
    </citation>
    <scope>NUCLEOTIDE SEQUENCE</scope>
</reference>
<organism evidence="7">
    <name type="scientific">hydrothermal vent metagenome</name>
    <dbReference type="NCBI Taxonomy" id="652676"/>
    <lineage>
        <taxon>unclassified sequences</taxon>
        <taxon>metagenomes</taxon>
        <taxon>ecological metagenomes</taxon>
    </lineage>
</organism>
<dbReference type="SUPFAM" id="SSF58104">
    <property type="entry name" value="Methyl-accepting chemotaxis protein (MCP) signaling domain"/>
    <property type="match status" value="1"/>
</dbReference>
<dbReference type="InterPro" id="IPR004089">
    <property type="entry name" value="MCPsignal_dom"/>
</dbReference>
<dbReference type="PROSITE" id="PS50885">
    <property type="entry name" value="HAMP"/>
    <property type="match status" value="1"/>
</dbReference>
<keyword evidence="1" id="KW-0807">Transducer</keyword>
<dbReference type="SMART" id="SM00304">
    <property type="entry name" value="HAMP"/>
    <property type="match status" value="1"/>
</dbReference>
<dbReference type="PANTHER" id="PTHR32089:SF114">
    <property type="entry name" value="METHYL-ACCEPTING CHEMOTAXIS PROTEIN MCPB"/>
    <property type="match status" value="1"/>
</dbReference>
<evidence type="ECO:0000256" key="2">
    <source>
        <dbReference type="ARBA" id="ARBA00029447"/>
    </source>
</evidence>
<dbReference type="Pfam" id="PF21563">
    <property type="entry name" value="Mcp40H-20_sensor"/>
    <property type="match status" value="1"/>
</dbReference>
<dbReference type="InterPro" id="IPR004090">
    <property type="entry name" value="Chemotax_Me-accpt_rcpt"/>
</dbReference>
<dbReference type="Pfam" id="PF00015">
    <property type="entry name" value="MCPsignal"/>
    <property type="match status" value="1"/>
</dbReference>
<evidence type="ECO:0000256" key="3">
    <source>
        <dbReference type="SAM" id="Coils"/>
    </source>
</evidence>
<keyword evidence="4" id="KW-1133">Transmembrane helix</keyword>
<dbReference type="Gene3D" id="3.30.450.290">
    <property type="match status" value="1"/>
</dbReference>
<gene>
    <name evidence="7" type="ORF">MNB_SM-6-889</name>
</gene>
<dbReference type="InterPro" id="IPR048904">
    <property type="entry name" value="Mcp40H-20-like_sensor"/>
</dbReference>
<dbReference type="GO" id="GO:0006935">
    <property type="term" value="P:chemotaxis"/>
    <property type="evidence" value="ECO:0007669"/>
    <property type="project" value="InterPro"/>
</dbReference>
<dbReference type="PRINTS" id="PR00260">
    <property type="entry name" value="CHEMTRNSDUCR"/>
</dbReference>
<dbReference type="EMBL" id="FPHK01000012">
    <property type="protein sequence ID" value="SFV54755.1"/>
    <property type="molecule type" value="Genomic_DNA"/>
</dbReference>
<feature type="domain" description="Methyl-accepting transducer" evidence="5">
    <location>
        <begin position="257"/>
        <end position="514"/>
    </location>
</feature>
<dbReference type="Gene3D" id="1.10.287.950">
    <property type="entry name" value="Methyl-accepting chemotaxis protein"/>
    <property type="match status" value="1"/>
</dbReference>
<dbReference type="AlphaFoldDB" id="A0A1W1BMQ3"/>
<dbReference type="SMART" id="SM00283">
    <property type="entry name" value="MA"/>
    <property type="match status" value="1"/>
</dbReference>
<accession>A0A1W1BMQ3</accession>